<dbReference type="SMART" id="SM00450">
    <property type="entry name" value="RHOD"/>
    <property type="match status" value="1"/>
</dbReference>
<accession>A0A8J3BCA9</accession>
<evidence type="ECO:0000313" key="2">
    <source>
        <dbReference type="EMBL" id="GGK09055.1"/>
    </source>
</evidence>
<gene>
    <name evidence="2" type="ORF">GCM10010123_43670</name>
</gene>
<dbReference type="Proteomes" id="UP000649739">
    <property type="component" value="Unassembled WGS sequence"/>
</dbReference>
<comment type="caution">
    <text evidence="2">The sequence shown here is derived from an EMBL/GenBank/DDBJ whole genome shotgun (WGS) entry which is preliminary data.</text>
</comment>
<dbReference type="PANTHER" id="PTHR43031">
    <property type="entry name" value="FAD-DEPENDENT OXIDOREDUCTASE"/>
    <property type="match status" value="1"/>
</dbReference>
<dbReference type="PROSITE" id="PS50206">
    <property type="entry name" value="RHODANESE_3"/>
    <property type="match status" value="1"/>
</dbReference>
<keyword evidence="3" id="KW-1185">Reference proteome</keyword>
<protein>
    <submittedName>
        <fullName evidence="2">Sulfurtransferase</fullName>
    </submittedName>
</protein>
<evidence type="ECO:0000313" key="3">
    <source>
        <dbReference type="Proteomes" id="UP000649739"/>
    </source>
</evidence>
<proteinExistence type="predicted"/>
<dbReference type="InterPro" id="IPR050229">
    <property type="entry name" value="GlpE_sulfurtransferase"/>
</dbReference>
<evidence type="ECO:0000259" key="1">
    <source>
        <dbReference type="PROSITE" id="PS50206"/>
    </source>
</evidence>
<dbReference type="InterPro" id="IPR036873">
    <property type="entry name" value="Rhodanese-like_dom_sf"/>
</dbReference>
<organism evidence="2 3">
    <name type="scientific">Pilimelia anulata</name>
    <dbReference type="NCBI Taxonomy" id="53371"/>
    <lineage>
        <taxon>Bacteria</taxon>
        <taxon>Bacillati</taxon>
        <taxon>Actinomycetota</taxon>
        <taxon>Actinomycetes</taxon>
        <taxon>Micromonosporales</taxon>
        <taxon>Micromonosporaceae</taxon>
        <taxon>Pilimelia</taxon>
    </lineage>
</organism>
<sequence length="110" mass="11723">MSQEIAAVAATAVDDTVYLVDVREPDEWAAGHAPAARHLPMMEIPARIDEVPRDRPVAVVCRSGTRSAQVIAYLQGHGYGNLSNLDGGMQAWAGSGRPMVSEDGQPARVI</sequence>
<dbReference type="CDD" id="cd00158">
    <property type="entry name" value="RHOD"/>
    <property type="match status" value="1"/>
</dbReference>
<dbReference type="EMBL" id="BMQB01000013">
    <property type="protein sequence ID" value="GGK09055.1"/>
    <property type="molecule type" value="Genomic_DNA"/>
</dbReference>
<dbReference type="SUPFAM" id="SSF52821">
    <property type="entry name" value="Rhodanese/Cell cycle control phosphatase"/>
    <property type="match status" value="1"/>
</dbReference>
<dbReference type="InterPro" id="IPR001763">
    <property type="entry name" value="Rhodanese-like_dom"/>
</dbReference>
<dbReference type="AlphaFoldDB" id="A0A8J3BCA9"/>
<name>A0A8J3BCA9_9ACTN</name>
<reference evidence="2" key="1">
    <citation type="journal article" date="2014" name="Int. J. Syst. Evol. Microbiol.">
        <title>Complete genome sequence of Corynebacterium casei LMG S-19264T (=DSM 44701T), isolated from a smear-ripened cheese.</title>
        <authorList>
            <consortium name="US DOE Joint Genome Institute (JGI-PGF)"/>
            <person name="Walter F."/>
            <person name="Albersmeier A."/>
            <person name="Kalinowski J."/>
            <person name="Ruckert C."/>
        </authorList>
    </citation>
    <scope>NUCLEOTIDE SEQUENCE</scope>
    <source>
        <strain evidence="2">JCM 3090</strain>
    </source>
</reference>
<dbReference type="Gene3D" id="3.40.250.10">
    <property type="entry name" value="Rhodanese-like domain"/>
    <property type="match status" value="1"/>
</dbReference>
<dbReference type="Pfam" id="PF00581">
    <property type="entry name" value="Rhodanese"/>
    <property type="match status" value="1"/>
</dbReference>
<reference evidence="2" key="2">
    <citation type="submission" date="2020-09" db="EMBL/GenBank/DDBJ databases">
        <authorList>
            <person name="Sun Q."/>
            <person name="Ohkuma M."/>
        </authorList>
    </citation>
    <scope>NUCLEOTIDE SEQUENCE</scope>
    <source>
        <strain evidence="2">JCM 3090</strain>
    </source>
</reference>
<dbReference type="RefSeq" id="WP_229784336.1">
    <property type="nucleotide sequence ID" value="NZ_BMQB01000013.1"/>
</dbReference>
<dbReference type="PANTHER" id="PTHR43031:SF17">
    <property type="entry name" value="SULFURTRANSFERASE YTWF-RELATED"/>
    <property type="match status" value="1"/>
</dbReference>
<feature type="domain" description="Rhodanese" evidence="1">
    <location>
        <begin position="13"/>
        <end position="101"/>
    </location>
</feature>